<dbReference type="PANTHER" id="PTHR22550:SF14">
    <property type="entry name" value="VWFA DOMAIN-CONTAINING PROTEIN"/>
    <property type="match status" value="1"/>
</dbReference>
<keyword evidence="7" id="KW-1185">Reference proteome</keyword>
<sequence length="656" mass="72350">MNDLSWLNEFTLIRPELLWLLVPWALLVVAQFFKHQGQQQTTLIAPHLAAIVLEGEQQSQHSQSHWLLNSFLLVAIFAAAGPSLEQQKVPVFQAKQARVLVFDMSYSMYATDIAPNRLTQARYKLMDMVEQFKEGDTALVAYAGDAFTISPLTNDAATLKNLIPSLSPQIMPSRGANVIAGIASAKELLKQASYLQGDIILVTDEVEQDELADIKAQLADTQYRLNVYAIGTEQGAPISLPEGGFLKDSVGQIVMPKVNMARLKSLATNNGGDFARYTTGPEDISHFKPRLQVEALSETQQSDVLWRVDAGHFLLVLLLPLALWLFRRGVLSVVVLVVMVSTPPPSFAFELPSWLQNTDQQALSAYQKGDYAAAQQAQLNELKGAALYQQGQFDKAAELFKTAQTADGRYNYANALAKQGKLDDAIAAYDEALKLNPELQVAKDNKAIVEQLKQQQEQQSQEQSQSEQQGDKSQQGDQQQHGQNQQNKGEQEGQQQAGDKSSSEQQQSQQQDDQAGQNAAENNEQQSQTGEQQEQSEQNAGSSGEQNNQPDMQAAPKQPQAASEPSAADEKPDAEPQPALAQPQGEPQNGEQPQPADVASAEARPLTPEEREKAQQIKQLLRKVPDDPAILLRNKMLLEAQQRGQQRYPRGVEKSW</sequence>
<feature type="compositionally biased region" description="Low complexity" evidence="4">
    <location>
        <begin position="582"/>
        <end position="595"/>
    </location>
</feature>
<dbReference type="SMART" id="SM00028">
    <property type="entry name" value="TPR"/>
    <property type="match status" value="1"/>
</dbReference>
<accession>A0ABV7CMZ5</accession>
<evidence type="ECO:0000313" key="6">
    <source>
        <dbReference type="EMBL" id="MFC3034000.1"/>
    </source>
</evidence>
<protein>
    <submittedName>
        <fullName evidence="6">VWA domain-containing protein</fullName>
    </submittedName>
</protein>
<feature type="repeat" description="TPR" evidence="3">
    <location>
        <begin position="406"/>
        <end position="439"/>
    </location>
</feature>
<evidence type="ECO:0000256" key="3">
    <source>
        <dbReference type="PROSITE-ProRule" id="PRU00339"/>
    </source>
</evidence>
<evidence type="ECO:0000256" key="1">
    <source>
        <dbReference type="ARBA" id="ARBA00022737"/>
    </source>
</evidence>
<dbReference type="InterPro" id="IPR036465">
    <property type="entry name" value="vWFA_dom_sf"/>
</dbReference>
<dbReference type="PROSITE" id="PS50293">
    <property type="entry name" value="TPR_REGION"/>
    <property type="match status" value="1"/>
</dbReference>
<feature type="region of interest" description="Disordered" evidence="4">
    <location>
        <begin position="452"/>
        <end position="618"/>
    </location>
</feature>
<feature type="compositionally biased region" description="Low complexity" evidence="4">
    <location>
        <begin position="454"/>
        <end position="496"/>
    </location>
</feature>
<feature type="compositionally biased region" description="Polar residues" evidence="4">
    <location>
        <begin position="540"/>
        <end position="551"/>
    </location>
</feature>
<dbReference type="EMBL" id="JBHRSD010000029">
    <property type="protein sequence ID" value="MFC3034000.1"/>
    <property type="molecule type" value="Genomic_DNA"/>
</dbReference>
<evidence type="ECO:0000256" key="2">
    <source>
        <dbReference type="ARBA" id="ARBA00022803"/>
    </source>
</evidence>
<dbReference type="PANTHER" id="PTHR22550">
    <property type="entry name" value="SPORE GERMINATION PROTEIN"/>
    <property type="match status" value="1"/>
</dbReference>
<keyword evidence="1" id="KW-0677">Repeat</keyword>
<dbReference type="Gene3D" id="3.40.50.410">
    <property type="entry name" value="von Willebrand factor, type A domain"/>
    <property type="match status" value="1"/>
</dbReference>
<organism evidence="6 7">
    <name type="scientific">Pseudoalteromonas fenneropenaei</name>
    <dbReference type="NCBI Taxonomy" id="1737459"/>
    <lineage>
        <taxon>Bacteria</taxon>
        <taxon>Pseudomonadati</taxon>
        <taxon>Pseudomonadota</taxon>
        <taxon>Gammaproteobacteria</taxon>
        <taxon>Alteromonadales</taxon>
        <taxon>Pseudoalteromonadaceae</taxon>
        <taxon>Pseudoalteromonas</taxon>
    </lineage>
</organism>
<reference evidence="7" key="1">
    <citation type="journal article" date="2019" name="Int. J. Syst. Evol. Microbiol.">
        <title>The Global Catalogue of Microorganisms (GCM) 10K type strain sequencing project: providing services to taxonomists for standard genome sequencing and annotation.</title>
        <authorList>
            <consortium name="The Broad Institute Genomics Platform"/>
            <consortium name="The Broad Institute Genome Sequencing Center for Infectious Disease"/>
            <person name="Wu L."/>
            <person name="Ma J."/>
        </authorList>
    </citation>
    <scope>NUCLEOTIDE SEQUENCE [LARGE SCALE GENOMIC DNA]</scope>
    <source>
        <strain evidence="7">KCTC 42730</strain>
    </source>
</reference>
<dbReference type="PROSITE" id="PS50234">
    <property type="entry name" value="VWFA"/>
    <property type="match status" value="1"/>
</dbReference>
<dbReference type="Pfam" id="PF13519">
    <property type="entry name" value="VWA_2"/>
    <property type="match status" value="1"/>
</dbReference>
<dbReference type="SUPFAM" id="SSF48452">
    <property type="entry name" value="TPR-like"/>
    <property type="match status" value="1"/>
</dbReference>
<feature type="compositionally biased region" description="Low complexity" evidence="4">
    <location>
        <begin position="503"/>
        <end position="539"/>
    </location>
</feature>
<keyword evidence="2 3" id="KW-0802">TPR repeat</keyword>
<dbReference type="RefSeq" id="WP_377126445.1">
    <property type="nucleotide sequence ID" value="NZ_JBHRSD010000029.1"/>
</dbReference>
<feature type="domain" description="VWFA" evidence="5">
    <location>
        <begin position="97"/>
        <end position="296"/>
    </location>
</feature>
<dbReference type="InterPro" id="IPR011990">
    <property type="entry name" value="TPR-like_helical_dom_sf"/>
</dbReference>
<dbReference type="InterPro" id="IPR019734">
    <property type="entry name" value="TPR_rpt"/>
</dbReference>
<name>A0ABV7CMZ5_9GAMM</name>
<evidence type="ECO:0000313" key="7">
    <source>
        <dbReference type="Proteomes" id="UP001595453"/>
    </source>
</evidence>
<dbReference type="SUPFAM" id="SSF53300">
    <property type="entry name" value="vWA-like"/>
    <property type="match status" value="1"/>
</dbReference>
<dbReference type="Proteomes" id="UP001595453">
    <property type="component" value="Unassembled WGS sequence"/>
</dbReference>
<dbReference type="InterPro" id="IPR013105">
    <property type="entry name" value="TPR_2"/>
</dbReference>
<dbReference type="Gene3D" id="1.25.40.10">
    <property type="entry name" value="Tetratricopeptide repeat domain"/>
    <property type="match status" value="1"/>
</dbReference>
<comment type="caution">
    <text evidence="6">The sequence shown here is derived from an EMBL/GenBank/DDBJ whole genome shotgun (WGS) entry which is preliminary data.</text>
</comment>
<dbReference type="Pfam" id="PF07719">
    <property type="entry name" value="TPR_2"/>
    <property type="match status" value="1"/>
</dbReference>
<dbReference type="SMART" id="SM00327">
    <property type="entry name" value="VWA"/>
    <property type="match status" value="1"/>
</dbReference>
<proteinExistence type="predicted"/>
<evidence type="ECO:0000259" key="5">
    <source>
        <dbReference type="PROSITE" id="PS50234"/>
    </source>
</evidence>
<dbReference type="PROSITE" id="PS50005">
    <property type="entry name" value="TPR"/>
    <property type="match status" value="1"/>
</dbReference>
<dbReference type="InterPro" id="IPR002035">
    <property type="entry name" value="VWF_A"/>
</dbReference>
<evidence type="ECO:0000256" key="4">
    <source>
        <dbReference type="SAM" id="MobiDB-lite"/>
    </source>
</evidence>
<gene>
    <name evidence="6" type="ORF">ACFOEE_15920</name>
</gene>
<dbReference type="InterPro" id="IPR050768">
    <property type="entry name" value="UPF0353/GerABKA_families"/>
</dbReference>